<accession>C4V340</accession>
<dbReference type="EMBL" id="ACLA01000013">
    <property type="protein sequence ID" value="EEQ48652.1"/>
    <property type="molecule type" value="Genomic_DNA"/>
</dbReference>
<dbReference type="eggNOG" id="COG3210">
    <property type="taxonomic scope" value="Bacteria"/>
</dbReference>
<name>C4V340_9FIRM</name>
<evidence type="ECO:0000313" key="1">
    <source>
        <dbReference type="EMBL" id="EEQ48652.1"/>
    </source>
</evidence>
<dbReference type="AlphaFoldDB" id="C4V340"/>
<proteinExistence type="predicted"/>
<sequence length="197" mass="20383">MTEDEQNKVYNTIGLAPNISMPVKGDASSTTKPAVAAGTIDIRENKSQDISALSRDTANSLNELGRIFDKAKIEEQQELAAVFGEEAFRLAHNLKDDGSGRKIAIHIAIGGIMSAITGAGFASGAIGAGLNEALIKNLKGLDPGTAQIVSGIIGAAAAKAIGGNAQAGASAAASGAKWNEYQKDPRIKEKLQEILKK</sequence>
<reference evidence="1 2" key="1">
    <citation type="submission" date="2009-04" db="EMBL/GenBank/DDBJ databases">
        <authorList>
            <person name="Qin X."/>
            <person name="Bachman B."/>
            <person name="Battles P."/>
            <person name="Bell A."/>
            <person name="Bess C."/>
            <person name="Bickham C."/>
            <person name="Chaboub L."/>
            <person name="Chen D."/>
            <person name="Coyle M."/>
            <person name="Deiros D.R."/>
            <person name="Dinh H."/>
            <person name="Forbes L."/>
            <person name="Fowler G."/>
            <person name="Francisco L."/>
            <person name="Fu Q."/>
            <person name="Gubbala S."/>
            <person name="Hale W."/>
            <person name="Han Y."/>
            <person name="Hemphill L."/>
            <person name="Highlander S.K."/>
            <person name="Hirani K."/>
            <person name="Hogues M."/>
            <person name="Jackson L."/>
            <person name="Jakkamsetti A."/>
            <person name="Javaid M."/>
            <person name="Jiang H."/>
            <person name="Korchina V."/>
            <person name="Kovar C."/>
            <person name="Lara F."/>
            <person name="Lee S."/>
            <person name="Mata R."/>
            <person name="Mathew T."/>
            <person name="Moen C."/>
            <person name="Morales K."/>
            <person name="Munidasa M."/>
            <person name="Nazareth L."/>
            <person name="Ngo R."/>
            <person name="Nguyen L."/>
            <person name="Okwuonu G."/>
            <person name="Ongeri F."/>
            <person name="Patil S."/>
            <person name="Petrosino J."/>
            <person name="Pham C."/>
            <person name="Pham P."/>
            <person name="Pu L.-L."/>
            <person name="Puazo M."/>
            <person name="Raj R."/>
            <person name="Reid J."/>
            <person name="Rouhana J."/>
            <person name="Saada N."/>
            <person name="Shang Y."/>
            <person name="Simmons D."/>
            <person name="Thornton R."/>
            <person name="Warren J."/>
            <person name="Weissenberger G."/>
            <person name="Zhang J."/>
            <person name="Zhang L."/>
            <person name="Zhou C."/>
            <person name="Zhu D."/>
            <person name="Muzny D."/>
            <person name="Worley K."/>
            <person name="Gibbs R."/>
        </authorList>
    </citation>
    <scope>NUCLEOTIDE SEQUENCE [LARGE SCALE GENOMIC DNA]</scope>
    <source>
        <strain evidence="1 2">ATCC 43531</strain>
    </source>
</reference>
<gene>
    <name evidence="1" type="ORF">HMPREF0908_0934</name>
</gene>
<dbReference type="STRING" id="638302.HMPREF0908_0934"/>
<dbReference type="HOGENOM" id="CLU_128505_0_0_9"/>
<evidence type="ECO:0000313" key="2">
    <source>
        <dbReference type="Proteomes" id="UP000005309"/>
    </source>
</evidence>
<dbReference type="Proteomes" id="UP000005309">
    <property type="component" value="Unassembled WGS sequence"/>
</dbReference>
<organism evidence="1 2">
    <name type="scientific">Selenomonas flueggei ATCC 43531</name>
    <dbReference type="NCBI Taxonomy" id="638302"/>
    <lineage>
        <taxon>Bacteria</taxon>
        <taxon>Bacillati</taxon>
        <taxon>Bacillota</taxon>
        <taxon>Negativicutes</taxon>
        <taxon>Selenomonadales</taxon>
        <taxon>Selenomonadaceae</taxon>
        <taxon>Selenomonas</taxon>
    </lineage>
</organism>
<protein>
    <submittedName>
        <fullName evidence="1">Uncharacterized protein</fullName>
    </submittedName>
</protein>
<dbReference type="RefSeq" id="WP_006689668.1">
    <property type="nucleotide sequence ID" value="NZ_GG694006.1"/>
</dbReference>
<comment type="caution">
    <text evidence="1">The sequence shown here is derived from an EMBL/GenBank/DDBJ whole genome shotgun (WGS) entry which is preliminary data.</text>
</comment>
<keyword evidence="2" id="KW-1185">Reference proteome</keyword>